<organism evidence="3 4">
    <name type="scientific">Salinihabitans flavidus</name>
    <dbReference type="NCBI Taxonomy" id="569882"/>
    <lineage>
        <taxon>Bacteria</taxon>
        <taxon>Pseudomonadati</taxon>
        <taxon>Pseudomonadota</taxon>
        <taxon>Alphaproteobacteria</taxon>
        <taxon>Rhodobacterales</taxon>
        <taxon>Roseobacteraceae</taxon>
        <taxon>Salinihabitans</taxon>
    </lineage>
</organism>
<feature type="non-terminal residue" evidence="3">
    <location>
        <position position="1"/>
    </location>
</feature>
<evidence type="ECO:0008006" key="5">
    <source>
        <dbReference type="Google" id="ProtNLM"/>
    </source>
</evidence>
<dbReference type="Proteomes" id="UP000198893">
    <property type="component" value="Unassembled WGS sequence"/>
</dbReference>
<accession>A0A1H8WL19</accession>
<keyword evidence="1" id="KW-0175">Coiled coil</keyword>
<dbReference type="RefSeq" id="WP_245729578.1">
    <property type="nucleotide sequence ID" value="NZ_FODS01000078.1"/>
</dbReference>
<gene>
    <name evidence="3" type="ORF">SAMN04490248_1781</name>
</gene>
<dbReference type="STRING" id="569882.SAMN04490248_1781"/>
<evidence type="ECO:0000313" key="4">
    <source>
        <dbReference type="Proteomes" id="UP000198893"/>
    </source>
</evidence>
<sequence>KGSDVRAASARRAALMTQLNTTQLAERLGKTKARISQYVSEGKLDGCFTGTGRARRFDLEKSVKALGVRLDPGQLMGNGAGTRAALKSLAAEGGEQGDDAPRPGGATELPSGDQARYELARTQKAEEELRRLRRQNHEADGTFVLASQVTSEVRRQMALEISGFESSVLRDGARRIADEMGVDFKQVRAILMAAWREYRGGRTAEKAGEAENAVRSDEEREADI</sequence>
<evidence type="ECO:0000256" key="2">
    <source>
        <dbReference type="SAM" id="MobiDB-lite"/>
    </source>
</evidence>
<protein>
    <recommendedName>
        <fullName evidence="5">Helix-turn-helix domain-containing protein</fullName>
    </recommendedName>
</protein>
<feature type="region of interest" description="Disordered" evidence="2">
    <location>
        <begin position="201"/>
        <end position="224"/>
    </location>
</feature>
<name>A0A1H8WL19_9RHOB</name>
<proteinExistence type="predicted"/>
<feature type="region of interest" description="Disordered" evidence="2">
    <location>
        <begin position="91"/>
        <end position="113"/>
    </location>
</feature>
<evidence type="ECO:0000256" key="1">
    <source>
        <dbReference type="SAM" id="Coils"/>
    </source>
</evidence>
<dbReference type="AlphaFoldDB" id="A0A1H8WL19"/>
<dbReference type="EMBL" id="FODS01000078">
    <property type="protein sequence ID" value="SEP28326.1"/>
    <property type="molecule type" value="Genomic_DNA"/>
</dbReference>
<evidence type="ECO:0000313" key="3">
    <source>
        <dbReference type="EMBL" id="SEP28326.1"/>
    </source>
</evidence>
<keyword evidence="4" id="KW-1185">Reference proteome</keyword>
<feature type="coiled-coil region" evidence="1">
    <location>
        <begin position="115"/>
        <end position="142"/>
    </location>
</feature>
<reference evidence="3 4" key="1">
    <citation type="submission" date="2016-10" db="EMBL/GenBank/DDBJ databases">
        <authorList>
            <person name="de Groot N.N."/>
        </authorList>
    </citation>
    <scope>NUCLEOTIDE SEQUENCE [LARGE SCALE GENOMIC DNA]</scope>
    <source>
        <strain evidence="3 4">DSM 27842</strain>
    </source>
</reference>